<dbReference type="InterPro" id="IPR039523">
    <property type="entry name" value="RimK-rel_E_lig_ATP-grasp"/>
</dbReference>
<reference evidence="8" key="1">
    <citation type="submission" date="2017-09" db="EMBL/GenBank/DDBJ databases">
        <title>Depth-based differentiation of microbial function through sediment-hosted aquifers and enrichment of novel symbionts in the deep terrestrial subsurface.</title>
        <authorList>
            <person name="Probst A.J."/>
            <person name="Ladd B."/>
            <person name="Jarett J.K."/>
            <person name="Geller-Mcgrath D.E."/>
            <person name="Sieber C.M.K."/>
            <person name="Emerson J.B."/>
            <person name="Anantharaman K."/>
            <person name="Thomas B.C."/>
            <person name="Malmstrom R."/>
            <person name="Stieglmeier M."/>
            <person name="Klingl A."/>
            <person name="Woyke T."/>
            <person name="Ryan C.M."/>
            <person name="Banfield J.F."/>
        </authorList>
    </citation>
    <scope>NUCLEOTIDE SEQUENCE [LARGE SCALE GENOMIC DNA]</scope>
</reference>
<dbReference type="PANTHER" id="PTHR31817">
    <property type="match status" value="1"/>
</dbReference>
<dbReference type="SUPFAM" id="SSF56059">
    <property type="entry name" value="Glutathione synthetase ATP-binding domain-like"/>
    <property type="match status" value="1"/>
</dbReference>
<dbReference type="EMBL" id="PFBX01000035">
    <property type="protein sequence ID" value="PIT87366.1"/>
    <property type="molecule type" value="Genomic_DNA"/>
</dbReference>
<organism evidence="7 8">
    <name type="scientific">Candidatus Magasanikbacteria bacterium CG10_big_fil_rev_8_21_14_0_10_40_10</name>
    <dbReference type="NCBI Taxonomy" id="1974648"/>
    <lineage>
        <taxon>Bacteria</taxon>
        <taxon>Candidatus Magasanikiibacteriota</taxon>
    </lineage>
</organism>
<dbReference type="Pfam" id="PF08014">
    <property type="entry name" value="MATCAP"/>
    <property type="match status" value="1"/>
</dbReference>
<keyword evidence="5" id="KW-0547">Nucleotide-binding</keyword>
<dbReference type="InterPro" id="IPR011761">
    <property type="entry name" value="ATP-grasp"/>
</dbReference>
<dbReference type="GO" id="GO:0006508">
    <property type="term" value="P:proteolysis"/>
    <property type="evidence" value="ECO:0007669"/>
    <property type="project" value="UniProtKB-KW"/>
</dbReference>
<gene>
    <name evidence="7" type="ORF">COU31_03385</name>
</gene>
<comment type="caution">
    <text evidence="7">The sequence shown here is derived from an EMBL/GenBank/DDBJ whole genome shotgun (WGS) entry which is preliminary data.</text>
</comment>
<accession>A0A2M6W3J0</accession>
<proteinExistence type="predicted"/>
<sequence length="792" mass="90379">MKMPNKIKFSFFEKASGILGINARNLLYIGRYNTRANKKFADDKLFTKNYLGSRGLSVAKVFTVIKNYKELKQFNPDSLPETFVIKPNRGYGGEGILIIKEHKKTLFTDMDGVNYIWKDIYRHMISILDGKYAISGLNDQIIIEEMLIPHEYFRRFTSAGLPDVRIIVFNYIPIIAMLRLPTEESSGKANLHLGAVGVGININSGKANHAVYKDKFINHLPNGESIHNITVPFWDEALLTASRAQHASQIGFLAVDLAITTTGLKILELNARAGLAVQIANQTLLKARLKKVADLNVPTPEKGVEISKTLFGVNLTNDENKESKTKPVIGLYEYAGLLNTKLDNLLFKIDPHANEAVLDQKIAFDNKLNRLLEIKIKNQRLTIPYITADLSAKNYQGILPGKYLQDFLIDISLDSQTKKSKTNKKKNEVDEKIIQNIDKKIFKIESKINIVGALRPTNLDKAKKDFFIHPTFSPRFFYRHSLGDLASLRREINNLPNDFEHPFEKLYKKKIKELNLKLNLLEAINSSQLQVLSEQLYGKADRVLYDKAVRYIHDHPIVPDESRLINHKSIIKKIEMFLKNAKLSKWKIVDSVNRATDIAVNKNDTIFLHQDASFSENRLRAIIAHEIATHIYRLENGSLQKYKILEKGTAFYLATEEGLAIYNQKQLNIPLGEKDIWPALRTIGAYLGDEMSFAELFNYLKENYGLSDESAWTTCVKAKRGLVDTSKKISFTRDTIYFRGYLQVNDFLKRNGANGLRQLYIGKIGLNDLELIPDIKDYKTRYLPNYQNILEV</sequence>
<dbReference type="GO" id="GO:0080164">
    <property type="term" value="P:regulation of nitric oxide metabolic process"/>
    <property type="evidence" value="ECO:0007669"/>
    <property type="project" value="TreeGrafter"/>
</dbReference>
<dbReference type="SMART" id="SM01154">
    <property type="entry name" value="DUF1704"/>
    <property type="match status" value="1"/>
</dbReference>
<dbReference type="PROSITE" id="PS50975">
    <property type="entry name" value="ATP_GRASP"/>
    <property type="match status" value="1"/>
</dbReference>
<dbReference type="GO" id="GO:0005524">
    <property type="term" value="F:ATP binding"/>
    <property type="evidence" value="ECO:0007669"/>
    <property type="project" value="UniProtKB-UniRule"/>
</dbReference>
<keyword evidence="3" id="KW-0378">Hydrolase</keyword>
<evidence type="ECO:0000256" key="2">
    <source>
        <dbReference type="ARBA" id="ARBA00022670"/>
    </source>
</evidence>
<evidence type="ECO:0000256" key="4">
    <source>
        <dbReference type="ARBA" id="ARBA00023049"/>
    </source>
</evidence>
<evidence type="ECO:0000313" key="7">
    <source>
        <dbReference type="EMBL" id="PIT87366.1"/>
    </source>
</evidence>
<keyword evidence="5" id="KW-0067">ATP-binding</keyword>
<evidence type="ECO:0000313" key="8">
    <source>
        <dbReference type="Proteomes" id="UP000231183"/>
    </source>
</evidence>
<dbReference type="GO" id="GO:0046872">
    <property type="term" value="F:metal ion binding"/>
    <property type="evidence" value="ECO:0007669"/>
    <property type="project" value="InterPro"/>
</dbReference>
<comment type="cofactor">
    <cofactor evidence="1">
        <name>Zn(2+)</name>
        <dbReference type="ChEBI" id="CHEBI:29105"/>
    </cofactor>
</comment>
<dbReference type="PANTHER" id="PTHR31817:SF0">
    <property type="entry name" value="CHROMOSOME UNDETERMINED SCAFFOLD_67, WHOLE GENOME SHOTGUN SEQUENCE"/>
    <property type="match status" value="1"/>
</dbReference>
<dbReference type="GO" id="GO:0008237">
    <property type="term" value="F:metallopeptidase activity"/>
    <property type="evidence" value="ECO:0007669"/>
    <property type="project" value="UniProtKB-KW"/>
</dbReference>
<dbReference type="InterPro" id="IPR012548">
    <property type="entry name" value="MATCAP"/>
</dbReference>
<dbReference type="Pfam" id="PF14397">
    <property type="entry name" value="ATPgrasp_ST"/>
    <property type="match status" value="1"/>
</dbReference>
<dbReference type="Gene3D" id="3.30.470.20">
    <property type="entry name" value="ATP-grasp fold, B domain"/>
    <property type="match status" value="1"/>
</dbReference>
<protein>
    <recommendedName>
        <fullName evidence="6">ATP-grasp domain-containing protein</fullName>
    </recommendedName>
</protein>
<keyword evidence="2" id="KW-0645">Protease</keyword>
<name>A0A2M6W3J0_9BACT</name>
<evidence type="ECO:0000256" key="3">
    <source>
        <dbReference type="ARBA" id="ARBA00022801"/>
    </source>
</evidence>
<evidence type="ECO:0000256" key="5">
    <source>
        <dbReference type="PROSITE-ProRule" id="PRU00409"/>
    </source>
</evidence>
<feature type="domain" description="ATP-grasp" evidence="6">
    <location>
        <begin position="48"/>
        <end position="301"/>
    </location>
</feature>
<dbReference type="AlphaFoldDB" id="A0A2M6W3J0"/>
<evidence type="ECO:0000256" key="1">
    <source>
        <dbReference type="ARBA" id="ARBA00001947"/>
    </source>
</evidence>
<dbReference type="Proteomes" id="UP000231183">
    <property type="component" value="Unassembled WGS sequence"/>
</dbReference>
<evidence type="ECO:0000259" key="6">
    <source>
        <dbReference type="PROSITE" id="PS50975"/>
    </source>
</evidence>
<keyword evidence="4" id="KW-0482">Metalloprotease</keyword>